<comment type="caution">
    <text evidence="8">The sequence shown here is derived from an EMBL/GenBank/DDBJ whole genome shotgun (WGS) entry which is preliminary data.</text>
</comment>
<evidence type="ECO:0000256" key="6">
    <source>
        <dbReference type="SAM" id="SignalP"/>
    </source>
</evidence>
<dbReference type="RefSeq" id="WP_129985316.1">
    <property type="nucleotide sequence ID" value="NZ_SDPU01000009.1"/>
</dbReference>
<feature type="chain" id="PRO_5039670698" evidence="6">
    <location>
        <begin position="22"/>
        <end position="192"/>
    </location>
</feature>
<evidence type="ECO:0000256" key="1">
    <source>
        <dbReference type="ARBA" id="ARBA00004196"/>
    </source>
</evidence>
<dbReference type="PROSITE" id="PS51352">
    <property type="entry name" value="THIOREDOXIN_2"/>
    <property type="match status" value="1"/>
</dbReference>
<dbReference type="Proteomes" id="UP000291189">
    <property type="component" value="Unassembled WGS sequence"/>
</dbReference>
<proteinExistence type="predicted"/>
<keyword evidence="4" id="KW-1015">Disulfide bond</keyword>
<keyword evidence="9" id="KW-1185">Reference proteome</keyword>
<keyword evidence="5" id="KW-0676">Redox-active center</keyword>
<dbReference type="OrthoDB" id="9796554at2"/>
<dbReference type="EMBL" id="SDPU01000009">
    <property type="protein sequence ID" value="RYU14893.1"/>
    <property type="molecule type" value="Genomic_DNA"/>
</dbReference>
<evidence type="ECO:0000256" key="4">
    <source>
        <dbReference type="ARBA" id="ARBA00023157"/>
    </source>
</evidence>
<dbReference type="InterPro" id="IPR036249">
    <property type="entry name" value="Thioredoxin-like_sf"/>
</dbReference>
<organism evidence="8 9">
    <name type="scientific">Nocardioides iriomotensis</name>
    <dbReference type="NCBI Taxonomy" id="715784"/>
    <lineage>
        <taxon>Bacteria</taxon>
        <taxon>Bacillati</taxon>
        <taxon>Actinomycetota</taxon>
        <taxon>Actinomycetes</taxon>
        <taxon>Propionibacteriales</taxon>
        <taxon>Nocardioidaceae</taxon>
        <taxon>Nocardioides</taxon>
    </lineage>
</organism>
<evidence type="ECO:0000256" key="3">
    <source>
        <dbReference type="ARBA" id="ARBA00022968"/>
    </source>
</evidence>
<dbReference type="PROSITE" id="PS51257">
    <property type="entry name" value="PROKAR_LIPOPROTEIN"/>
    <property type="match status" value="1"/>
</dbReference>
<dbReference type="PANTHER" id="PTHR42852">
    <property type="entry name" value="THIOL:DISULFIDE INTERCHANGE PROTEIN DSBE"/>
    <property type="match status" value="1"/>
</dbReference>
<dbReference type="GO" id="GO:0016491">
    <property type="term" value="F:oxidoreductase activity"/>
    <property type="evidence" value="ECO:0007669"/>
    <property type="project" value="InterPro"/>
</dbReference>
<reference evidence="8 9" key="1">
    <citation type="submission" date="2019-01" db="EMBL/GenBank/DDBJ databases">
        <title>Nocardioides guangzhouensis sp. nov., an actinobacterium isolated from soil.</title>
        <authorList>
            <person name="Fu Y."/>
            <person name="Cai Y."/>
            <person name="Lin Z."/>
            <person name="Chen P."/>
        </authorList>
    </citation>
    <scope>NUCLEOTIDE SEQUENCE [LARGE SCALE GENOMIC DNA]</scope>
    <source>
        <strain evidence="8 9">NBRC 105384</strain>
    </source>
</reference>
<evidence type="ECO:0000313" key="9">
    <source>
        <dbReference type="Proteomes" id="UP000291189"/>
    </source>
</evidence>
<dbReference type="PANTHER" id="PTHR42852:SF6">
    <property type="entry name" value="THIOL:DISULFIDE INTERCHANGE PROTEIN DSBE"/>
    <property type="match status" value="1"/>
</dbReference>
<evidence type="ECO:0000313" key="8">
    <source>
        <dbReference type="EMBL" id="RYU14893.1"/>
    </source>
</evidence>
<keyword evidence="3" id="KW-0812">Transmembrane</keyword>
<keyword evidence="6" id="KW-0732">Signal</keyword>
<dbReference type="GO" id="GO:0017004">
    <property type="term" value="P:cytochrome complex assembly"/>
    <property type="evidence" value="ECO:0007669"/>
    <property type="project" value="UniProtKB-KW"/>
</dbReference>
<dbReference type="SUPFAM" id="SSF52833">
    <property type="entry name" value="Thioredoxin-like"/>
    <property type="match status" value="1"/>
</dbReference>
<evidence type="ECO:0000256" key="5">
    <source>
        <dbReference type="ARBA" id="ARBA00023284"/>
    </source>
</evidence>
<gene>
    <name evidence="8" type="ORF">ETU37_02655</name>
</gene>
<dbReference type="GO" id="GO:0016209">
    <property type="term" value="F:antioxidant activity"/>
    <property type="evidence" value="ECO:0007669"/>
    <property type="project" value="InterPro"/>
</dbReference>
<dbReference type="Gene3D" id="3.40.30.10">
    <property type="entry name" value="Glutaredoxin"/>
    <property type="match status" value="1"/>
</dbReference>
<dbReference type="InterPro" id="IPR050553">
    <property type="entry name" value="Thioredoxin_ResA/DsbE_sf"/>
</dbReference>
<evidence type="ECO:0000256" key="2">
    <source>
        <dbReference type="ARBA" id="ARBA00022748"/>
    </source>
</evidence>
<evidence type="ECO:0000259" key="7">
    <source>
        <dbReference type="PROSITE" id="PS51352"/>
    </source>
</evidence>
<dbReference type="PROSITE" id="PS00194">
    <property type="entry name" value="THIOREDOXIN_1"/>
    <property type="match status" value="1"/>
</dbReference>
<name>A0A4Q5J8J6_9ACTN</name>
<comment type="subcellular location">
    <subcellularLocation>
        <location evidence="1">Cell envelope</location>
    </subcellularLocation>
</comment>
<dbReference type="InterPro" id="IPR000866">
    <property type="entry name" value="AhpC/TSA"/>
</dbReference>
<dbReference type="InterPro" id="IPR017937">
    <property type="entry name" value="Thioredoxin_CS"/>
</dbReference>
<sequence>MNHARRTAVSLLALAALGGTAACSNEVGSSGDQGFVSGSGIITAVDPADREEPGEVAGETLDGDQVSLADYAGKVVVVNVWGSWCGPCRKEAPMLAEASRDLAKDDVVFLGINTRDQSQAAAQAFVRRFDIPYPSLYDPDGRTLLSFRDSLAMSSIPSTVVVDAEGRAAGRVLGELSRGTLDGLVEEAQARG</sequence>
<dbReference type="CDD" id="cd02966">
    <property type="entry name" value="TlpA_like_family"/>
    <property type="match status" value="1"/>
</dbReference>
<dbReference type="AlphaFoldDB" id="A0A4Q5J8J6"/>
<feature type="signal peptide" evidence="6">
    <location>
        <begin position="1"/>
        <end position="21"/>
    </location>
</feature>
<feature type="domain" description="Thioredoxin" evidence="7">
    <location>
        <begin position="45"/>
        <end position="190"/>
    </location>
</feature>
<dbReference type="InterPro" id="IPR013766">
    <property type="entry name" value="Thioredoxin_domain"/>
</dbReference>
<keyword evidence="2" id="KW-0201">Cytochrome c-type biogenesis</keyword>
<protein>
    <submittedName>
        <fullName evidence="8">TlpA family protein disulfide reductase</fullName>
    </submittedName>
</protein>
<dbReference type="Pfam" id="PF00578">
    <property type="entry name" value="AhpC-TSA"/>
    <property type="match status" value="1"/>
</dbReference>
<accession>A0A4Q5J8J6</accession>
<keyword evidence="3" id="KW-0735">Signal-anchor</keyword>
<dbReference type="GO" id="GO:0030313">
    <property type="term" value="C:cell envelope"/>
    <property type="evidence" value="ECO:0007669"/>
    <property type="project" value="UniProtKB-SubCell"/>
</dbReference>